<evidence type="ECO:0000256" key="5">
    <source>
        <dbReference type="SAM" id="Phobius"/>
    </source>
</evidence>
<dbReference type="PROSITE" id="PS50885">
    <property type="entry name" value="HAMP"/>
    <property type="match status" value="1"/>
</dbReference>
<comment type="cofactor">
    <cofactor evidence="1">
        <name>Mg(2+)</name>
        <dbReference type="ChEBI" id="CHEBI:18420"/>
    </cofactor>
</comment>
<dbReference type="OrthoDB" id="5496380at2"/>
<dbReference type="SUPFAM" id="SSF158472">
    <property type="entry name" value="HAMP domain-like"/>
    <property type="match status" value="1"/>
</dbReference>
<feature type="domain" description="GGDEF" evidence="7">
    <location>
        <begin position="432"/>
        <end position="565"/>
    </location>
</feature>
<dbReference type="SMART" id="SM00267">
    <property type="entry name" value="GGDEF"/>
    <property type="match status" value="1"/>
</dbReference>
<dbReference type="CDD" id="cd01949">
    <property type="entry name" value="GGDEF"/>
    <property type="match status" value="1"/>
</dbReference>
<dbReference type="SMART" id="SM00304">
    <property type="entry name" value="HAMP"/>
    <property type="match status" value="1"/>
</dbReference>
<evidence type="ECO:0000313" key="9">
    <source>
        <dbReference type="Proteomes" id="UP000078070"/>
    </source>
</evidence>
<comment type="catalytic activity">
    <reaction evidence="3">
        <text>2 GTP = 3',3'-c-di-GMP + 2 diphosphate</text>
        <dbReference type="Rhea" id="RHEA:24898"/>
        <dbReference type="ChEBI" id="CHEBI:33019"/>
        <dbReference type="ChEBI" id="CHEBI:37565"/>
        <dbReference type="ChEBI" id="CHEBI:58805"/>
        <dbReference type="EC" id="2.7.7.65"/>
    </reaction>
</comment>
<dbReference type="CDD" id="cd06225">
    <property type="entry name" value="HAMP"/>
    <property type="match status" value="1"/>
</dbReference>
<evidence type="ECO:0000256" key="4">
    <source>
        <dbReference type="SAM" id="MobiDB-lite"/>
    </source>
</evidence>
<gene>
    <name evidence="8" type="ORF">A8C75_12260</name>
</gene>
<evidence type="ECO:0000259" key="7">
    <source>
        <dbReference type="PROSITE" id="PS50887"/>
    </source>
</evidence>
<dbReference type="FunFam" id="3.30.70.270:FF:000001">
    <property type="entry name" value="Diguanylate cyclase domain protein"/>
    <property type="match status" value="1"/>
</dbReference>
<dbReference type="Gene3D" id="3.30.70.270">
    <property type="match status" value="1"/>
</dbReference>
<evidence type="ECO:0000256" key="1">
    <source>
        <dbReference type="ARBA" id="ARBA00001946"/>
    </source>
</evidence>
<dbReference type="PANTHER" id="PTHR45138">
    <property type="entry name" value="REGULATORY COMPONENTS OF SENSORY TRANSDUCTION SYSTEM"/>
    <property type="match status" value="1"/>
</dbReference>
<dbReference type="Gene3D" id="6.10.340.10">
    <property type="match status" value="1"/>
</dbReference>
<protein>
    <recommendedName>
        <fullName evidence="2">diguanylate cyclase</fullName>
        <ecNumber evidence="2">2.7.7.65</ecNumber>
    </recommendedName>
</protein>
<dbReference type="GO" id="GO:0005886">
    <property type="term" value="C:plasma membrane"/>
    <property type="evidence" value="ECO:0007669"/>
    <property type="project" value="TreeGrafter"/>
</dbReference>
<dbReference type="AlphaFoldDB" id="A0A1A9F069"/>
<dbReference type="SUPFAM" id="SSF55073">
    <property type="entry name" value="Nucleotide cyclase"/>
    <property type="match status" value="1"/>
</dbReference>
<feature type="transmembrane region" description="Helical" evidence="5">
    <location>
        <begin position="7"/>
        <end position="26"/>
    </location>
</feature>
<dbReference type="InterPro" id="IPR050469">
    <property type="entry name" value="Diguanylate_Cyclase"/>
</dbReference>
<dbReference type="InterPro" id="IPR003660">
    <property type="entry name" value="HAMP_dom"/>
</dbReference>
<dbReference type="KEGG" id="mars:A8C75_12260"/>
<dbReference type="GO" id="GO:1902201">
    <property type="term" value="P:negative regulation of bacterial-type flagellum-dependent cell motility"/>
    <property type="evidence" value="ECO:0007669"/>
    <property type="project" value="TreeGrafter"/>
</dbReference>
<evidence type="ECO:0000256" key="2">
    <source>
        <dbReference type="ARBA" id="ARBA00012528"/>
    </source>
</evidence>
<dbReference type="STRING" id="1821621.A8C75_12260"/>
<feature type="domain" description="HAMP" evidence="6">
    <location>
        <begin position="332"/>
        <end position="385"/>
    </location>
</feature>
<keyword evidence="9" id="KW-1185">Reference proteome</keyword>
<name>A0A1A9F069_9GAMM</name>
<feature type="transmembrane region" description="Helical" evidence="5">
    <location>
        <begin position="311"/>
        <end position="335"/>
    </location>
</feature>
<dbReference type="Proteomes" id="UP000078070">
    <property type="component" value="Chromosome"/>
</dbReference>
<accession>A0A1A9F069</accession>
<sequence length="587" mass="65351">MNLKPRFLLFSASLIIISCVAIWYSARQQAEEIIDQWAVRYAEKQVLYDKARALQPILREMALSRQFASSPHIIDWAQNPDDPQLRSRAIEEMESYRLNFTDNSYFVALQQSGHYFHNNATNDYAGRQLRYTLNPDKPQDRWFYDVIAQQRAVHLNVNPDVQLGVTKLWIDVLLRDGDQTLGVIGTGMALDGFIDQVLQDSGDDVSSLFVDHRGAIQLYSDPSLIDYASISNPGSPSNTLERLLDDPADVLSIKGAMAALVESGEAVTTRFVHLNGKRYLAGVAYIAEIDWYEITLLDFESLLPLSSFSGILLICGITLLLAVLSLNLILSHLVLRPLRQLEQAMHGIQQGDFNVQSLPKAQRNEIGRLVTHFQHMAESVLESRQSLEHKVQLRTEALETLTRTDPLTELLNRRGMTERLGAELQRCQCGNQGLGIIWLDLDHFKAINDQHGHTLGDAALKHIAQLIRAQIRSQDGAARWGGDEFLILLQDCNVQHLQALGQRLCNSLAQNPLPTAGAEAIRLGISAGACLCQPEDTLESLLRRADTALYDAKKAGRNQVCVYSPQTTAQDELNAPPADADATFPGA</sequence>
<dbReference type="InterPro" id="IPR000160">
    <property type="entry name" value="GGDEF_dom"/>
</dbReference>
<evidence type="ECO:0000259" key="6">
    <source>
        <dbReference type="PROSITE" id="PS50885"/>
    </source>
</evidence>
<evidence type="ECO:0000256" key="3">
    <source>
        <dbReference type="ARBA" id="ARBA00034247"/>
    </source>
</evidence>
<dbReference type="PROSITE" id="PS51257">
    <property type="entry name" value="PROKAR_LIPOPROTEIN"/>
    <property type="match status" value="1"/>
</dbReference>
<dbReference type="GO" id="GO:0052621">
    <property type="term" value="F:diguanylate cyclase activity"/>
    <property type="evidence" value="ECO:0007669"/>
    <property type="project" value="UniProtKB-EC"/>
</dbReference>
<keyword evidence="5" id="KW-0812">Transmembrane</keyword>
<keyword evidence="5" id="KW-0472">Membrane</keyword>
<dbReference type="Pfam" id="PF00990">
    <property type="entry name" value="GGDEF"/>
    <property type="match status" value="1"/>
</dbReference>
<dbReference type="NCBIfam" id="TIGR00254">
    <property type="entry name" value="GGDEF"/>
    <property type="match status" value="1"/>
</dbReference>
<dbReference type="PROSITE" id="PS50887">
    <property type="entry name" value="GGDEF"/>
    <property type="match status" value="1"/>
</dbReference>
<keyword evidence="5" id="KW-1133">Transmembrane helix</keyword>
<reference evidence="8 9" key="2">
    <citation type="journal article" date="2018" name="Int. J. Syst. Evol. Microbiol.">
        <title>Marinobacterium aestuarii sp. nov., a benzene-degrading marine bacterium isolated from estuary sediment.</title>
        <authorList>
            <person name="Bae S.S."/>
            <person name="Jung J."/>
            <person name="Chung D."/>
            <person name="Baek K."/>
        </authorList>
    </citation>
    <scope>NUCLEOTIDE SEQUENCE [LARGE SCALE GENOMIC DNA]</scope>
    <source>
        <strain evidence="8 9">ST58-10</strain>
    </source>
</reference>
<dbReference type="GO" id="GO:0043709">
    <property type="term" value="P:cell adhesion involved in single-species biofilm formation"/>
    <property type="evidence" value="ECO:0007669"/>
    <property type="project" value="TreeGrafter"/>
</dbReference>
<dbReference type="Pfam" id="PF00672">
    <property type="entry name" value="HAMP"/>
    <property type="match status" value="1"/>
</dbReference>
<reference evidence="9" key="1">
    <citation type="submission" date="2016-05" db="EMBL/GenBank/DDBJ databases">
        <authorList>
            <person name="Baek K."/>
            <person name="Yang S.-J."/>
        </authorList>
    </citation>
    <scope>NUCLEOTIDE SEQUENCE [LARGE SCALE GENOMIC DNA]</scope>
    <source>
        <strain evidence="9">ST58-10</strain>
    </source>
</reference>
<feature type="region of interest" description="Disordered" evidence="4">
    <location>
        <begin position="568"/>
        <end position="587"/>
    </location>
</feature>
<dbReference type="EC" id="2.7.7.65" evidence="2"/>
<proteinExistence type="predicted"/>
<dbReference type="InterPro" id="IPR029787">
    <property type="entry name" value="Nucleotide_cyclase"/>
</dbReference>
<dbReference type="InterPro" id="IPR043128">
    <property type="entry name" value="Rev_trsase/Diguanyl_cyclase"/>
</dbReference>
<dbReference type="PANTHER" id="PTHR45138:SF9">
    <property type="entry name" value="DIGUANYLATE CYCLASE DGCM-RELATED"/>
    <property type="match status" value="1"/>
</dbReference>
<evidence type="ECO:0000313" key="8">
    <source>
        <dbReference type="EMBL" id="ANG63169.1"/>
    </source>
</evidence>
<dbReference type="GO" id="GO:0007165">
    <property type="term" value="P:signal transduction"/>
    <property type="evidence" value="ECO:0007669"/>
    <property type="project" value="InterPro"/>
</dbReference>
<dbReference type="EMBL" id="CP015839">
    <property type="protein sequence ID" value="ANG63169.1"/>
    <property type="molecule type" value="Genomic_DNA"/>
</dbReference>
<dbReference type="RefSeq" id="WP_067382649.1">
    <property type="nucleotide sequence ID" value="NZ_CP015839.1"/>
</dbReference>
<organism evidence="8 9">
    <name type="scientific">Marinobacterium aestuarii</name>
    <dbReference type="NCBI Taxonomy" id="1821621"/>
    <lineage>
        <taxon>Bacteria</taxon>
        <taxon>Pseudomonadati</taxon>
        <taxon>Pseudomonadota</taxon>
        <taxon>Gammaproteobacteria</taxon>
        <taxon>Oceanospirillales</taxon>
        <taxon>Oceanospirillaceae</taxon>
        <taxon>Marinobacterium</taxon>
    </lineage>
</organism>